<sequence>MGDLAVTVRLPERVWWLLAKQADECGQKVPDVVASLIWGAVDPGTLVGGVQGEKIEAGLKAGLTDSQIARSVRVPVRVVRDWRQIWRLKNGE</sequence>
<dbReference type="RefSeq" id="WP_260104094.1">
    <property type="nucleotide sequence ID" value="NZ_JALXSQ010000013.1"/>
</dbReference>
<evidence type="ECO:0008006" key="3">
    <source>
        <dbReference type="Google" id="ProtNLM"/>
    </source>
</evidence>
<dbReference type="Proteomes" id="UP001525379">
    <property type="component" value="Unassembled WGS sequence"/>
</dbReference>
<evidence type="ECO:0000313" key="2">
    <source>
        <dbReference type="Proteomes" id="UP001525379"/>
    </source>
</evidence>
<protein>
    <recommendedName>
        <fullName evidence="3">Helix-turn-helix domain-containing protein</fullName>
    </recommendedName>
</protein>
<reference evidence="1 2" key="1">
    <citation type="submission" date="2022-04" db="EMBL/GenBank/DDBJ databases">
        <title>Human microbiome associated bacterial genomes.</title>
        <authorList>
            <person name="Sandstrom S."/>
            <person name="Salamzade R."/>
            <person name="Kalan L.R."/>
        </authorList>
    </citation>
    <scope>NUCLEOTIDE SEQUENCE [LARGE SCALE GENOMIC DNA]</scope>
    <source>
        <strain evidence="2">p3-SID1799</strain>
    </source>
</reference>
<name>A0ABT2HWD0_9MICO</name>
<comment type="caution">
    <text evidence="1">The sequence shown here is derived from an EMBL/GenBank/DDBJ whole genome shotgun (WGS) entry which is preliminary data.</text>
</comment>
<organism evidence="1 2">
    <name type="scientific">Pseudoclavibacter albus</name>
    <dbReference type="NCBI Taxonomy" id="272241"/>
    <lineage>
        <taxon>Bacteria</taxon>
        <taxon>Bacillati</taxon>
        <taxon>Actinomycetota</taxon>
        <taxon>Actinomycetes</taxon>
        <taxon>Micrococcales</taxon>
        <taxon>Microbacteriaceae</taxon>
        <taxon>Pseudoclavibacter</taxon>
    </lineage>
</organism>
<proteinExistence type="predicted"/>
<keyword evidence="2" id="KW-1185">Reference proteome</keyword>
<dbReference type="EMBL" id="JALXSQ010000013">
    <property type="protein sequence ID" value="MCT2042632.1"/>
    <property type="molecule type" value="Genomic_DNA"/>
</dbReference>
<accession>A0ABT2HWD0</accession>
<evidence type="ECO:0000313" key="1">
    <source>
        <dbReference type="EMBL" id="MCT2042632.1"/>
    </source>
</evidence>
<gene>
    <name evidence="1" type="ORF">M3D15_04690</name>
</gene>